<proteinExistence type="predicted"/>
<accession>A0A9P0ZS58</accession>
<name>A0A9P0ZS58_CUSEU</name>
<dbReference type="EMBL" id="CAMAPE010000060">
    <property type="protein sequence ID" value="CAH9112994.1"/>
    <property type="molecule type" value="Genomic_DNA"/>
</dbReference>
<protein>
    <submittedName>
        <fullName evidence="2">Uncharacterized protein</fullName>
    </submittedName>
</protein>
<dbReference type="Proteomes" id="UP001152484">
    <property type="component" value="Unassembled WGS sequence"/>
</dbReference>
<sequence length="111" mass="11970">MNRAWPEPPGPVHQKLGPSPARPTHPNGLKAWNRPTGPGPGPNSNGPGRFQVGPAQFSPSLPKPGCVKINVDAMVNSRQGIRSSGMLAHDENAEFLPRRSGIKYAEWTTKE</sequence>
<keyword evidence="3" id="KW-1185">Reference proteome</keyword>
<comment type="caution">
    <text evidence="2">The sequence shown here is derived from an EMBL/GenBank/DDBJ whole genome shotgun (WGS) entry which is preliminary data.</text>
</comment>
<organism evidence="2 3">
    <name type="scientific">Cuscuta europaea</name>
    <name type="common">European dodder</name>
    <dbReference type="NCBI Taxonomy" id="41803"/>
    <lineage>
        <taxon>Eukaryota</taxon>
        <taxon>Viridiplantae</taxon>
        <taxon>Streptophyta</taxon>
        <taxon>Embryophyta</taxon>
        <taxon>Tracheophyta</taxon>
        <taxon>Spermatophyta</taxon>
        <taxon>Magnoliopsida</taxon>
        <taxon>eudicotyledons</taxon>
        <taxon>Gunneridae</taxon>
        <taxon>Pentapetalae</taxon>
        <taxon>asterids</taxon>
        <taxon>lamiids</taxon>
        <taxon>Solanales</taxon>
        <taxon>Convolvulaceae</taxon>
        <taxon>Cuscuteae</taxon>
        <taxon>Cuscuta</taxon>
        <taxon>Cuscuta subgen. Cuscuta</taxon>
    </lineage>
</organism>
<evidence type="ECO:0000313" key="2">
    <source>
        <dbReference type="EMBL" id="CAH9112994.1"/>
    </source>
</evidence>
<gene>
    <name evidence="2" type="ORF">CEURO_LOCUS19833</name>
</gene>
<reference evidence="2" key="1">
    <citation type="submission" date="2022-07" db="EMBL/GenBank/DDBJ databases">
        <authorList>
            <person name="Macas J."/>
            <person name="Novak P."/>
            <person name="Neumann P."/>
        </authorList>
    </citation>
    <scope>NUCLEOTIDE SEQUENCE</scope>
</reference>
<feature type="compositionally biased region" description="Pro residues" evidence="1">
    <location>
        <begin position="1"/>
        <end position="11"/>
    </location>
</feature>
<evidence type="ECO:0000256" key="1">
    <source>
        <dbReference type="SAM" id="MobiDB-lite"/>
    </source>
</evidence>
<dbReference type="AlphaFoldDB" id="A0A9P0ZS58"/>
<feature type="region of interest" description="Disordered" evidence="1">
    <location>
        <begin position="1"/>
        <end position="63"/>
    </location>
</feature>
<evidence type="ECO:0000313" key="3">
    <source>
        <dbReference type="Proteomes" id="UP001152484"/>
    </source>
</evidence>